<evidence type="ECO:0000313" key="3">
    <source>
        <dbReference type="Proteomes" id="UP001107558"/>
    </source>
</evidence>
<dbReference type="SUPFAM" id="SSF57567">
    <property type="entry name" value="Serine protease inhibitors"/>
    <property type="match status" value="1"/>
</dbReference>
<feature type="signal peptide" evidence="1">
    <location>
        <begin position="1"/>
        <end position="21"/>
    </location>
</feature>
<dbReference type="InterPro" id="IPR036084">
    <property type="entry name" value="Ser_inhib-like_sf"/>
</dbReference>
<name>A0A9J6BZX7_POLVA</name>
<dbReference type="AlphaFoldDB" id="A0A9J6BZX7"/>
<accession>A0A9J6BZX7</accession>
<comment type="caution">
    <text evidence="2">The sequence shown here is derived from an EMBL/GenBank/DDBJ whole genome shotgun (WGS) entry which is preliminary data.</text>
</comment>
<feature type="chain" id="PRO_5039926614" description="Protease inhibitor" evidence="1">
    <location>
        <begin position="22"/>
        <end position="81"/>
    </location>
</feature>
<protein>
    <recommendedName>
        <fullName evidence="4">Protease inhibitor</fullName>
    </recommendedName>
</protein>
<dbReference type="Gene3D" id="2.10.25.10">
    <property type="entry name" value="Laminin"/>
    <property type="match status" value="1"/>
</dbReference>
<gene>
    <name evidence="2" type="ORF">PVAND_005218</name>
</gene>
<dbReference type="CDD" id="cd19941">
    <property type="entry name" value="TIL"/>
    <property type="match status" value="1"/>
</dbReference>
<keyword evidence="3" id="KW-1185">Reference proteome</keyword>
<sequence>MFKIKIFVLIFLMFIIVISKADTEIKKVTCGTNEEYTCRCSDSVCNKIDRKCFRCQNGCFCKSGYVRNEDYGICILPSSCP</sequence>
<evidence type="ECO:0000256" key="1">
    <source>
        <dbReference type="SAM" id="SignalP"/>
    </source>
</evidence>
<keyword evidence="1" id="KW-0732">Signal</keyword>
<evidence type="ECO:0000313" key="2">
    <source>
        <dbReference type="EMBL" id="KAG5675306.1"/>
    </source>
</evidence>
<dbReference type="OrthoDB" id="7740660at2759"/>
<proteinExistence type="predicted"/>
<dbReference type="EMBL" id="JADBJN010000002">
    <property type="protein sequence ID" value="KAG5675306.1"/>
    <property type="molecule type" value="Genomic_DNA"/>
</dbReference>
<evidence type="ECO:0008006" key="4">
    <source>
        <dbReference type="Google" id="ProtNLM"/>
    </source>
</evidence>
<organism evidence="2 3">
    <name type="scientific">Polypedilum vanderplanki</name>
    <name type="common">Sleeping chironomid midge</name>
    <dbReference type="NCBI Taxonomy" id="319348"/>
    <lineage>
        <taxon>Eukaryota</taxon>
        <taxon>Metazoa</taxon>
        <taxon>Ecdysozoa</taxon>
        <taxon>Arthropoda</taxon>
        <taxon>Hexapoda</taxon>
        <taxon>Insecta</taxon>
        <taxon>Pterygota</taxon>
        <taxon>Neoptera</taxon>
        <taxon>Endopterygota</taxon>
        <taxon>Diptera</taxon>
        <taxon>Nematocera</taxon>
        <taxon>Chironomoidea</taxon>
        <taxon>Chironomidae</taxon>
        <taxon>Chironominae</taxon>
        <taxon>Polypedilum</taxon>
        <taxon>Polypedilum</taxon>
    </lineage>
</organism>
<dbReference type="Proteomes" id="UP001107558">
    <property type="component" value="Chromosome 2"/>
</dbReference>
<reference evidence="2" key="1">
    <citation type="submission" date="2021-03" db="EMBL/GenBank/DDBJ databases">
        <title>Chromosome level genome of the anhydrobiotic midge Polypedilum vanderplanki.</title>
        <authorList>
            <person name="Yoshida Y."/>
            <person name="Kikawada T."/>
            <person name="Gusev O."/>
        </authorList>
    </citation>
    <scope>NUCLEOTIDE SEQUENCE</scope>
    <source>
        <strain evidence="2">NIAS01</strain>
        <tissue evidence="2">Whole body or cell culture</tissue>
    </source>
</reference>